<dbReference type="SFLD" id="SFLDS00029">
    <property type="entry name" value="Radical_SAM"/>
    <property type="match status" value="1"/>
</dbReference>
<evidence type="ECO:0000256" key="1">
    <source>
        <dbReference type="ARBA" id="ARBA00022691"/>
    </source>
</evidence>
<dbReference type="CDD" id="cd01335">
    <property type="entry name" value="Radical_SAM"/>
    <property type="match status" value="1"/>
</dbReference>
<protein>
    <submittedName>
        <fullName evidence="6">Radical SAM protein</fullName>
    </submittedName>
</protein>
<dbReference type="RefSeq" id="WP_041345824.1">
    <property type="nucleotide sequence ID" value="NZ_CP069280.1"/>
</dbReference>
<dbReference type="Proteomes" id="UP000663464">
    <property type="component" value="Chromosome"/>
</dbReference>
<dbReference type="InterPro" id="IPR013785">
    <property type="entry name" value="Aldolase_TIM"/>
</dbReference>
<keyword evidence="2" id="KW-0479">Metal-binding</keyword>
<proteinExistence type="inferred from homology"/>
<sequence>MFNNIYFEISGKCNAGCHWCQTGFKNKCNIPIGNFVDINEFKRSIYYMLDNDFINKDTTIALYNWGEPFLHPKFKEIIKFLDEEGLSFALSTNASKVILFDNNELKNLKYITFSMCGFSQKSYDKIHGFNFEQIKRNISEILYNFKKNEFKGAAYVSYHVYQFNINEIPNIIKFCNEQSMGFSPAIAFINDFERFKKYTKSELDYNDLKKATQELLLYYVDEMIEEKDKEYYCPQFDCLSVDENCNIITCCLDSSIYGKIYNSKSDDINNWRMNSLVCKECNNIGLNYVVNTSKYFNLDIINKSILSDRYKKYYLMNNKWIQNLNNKKLIGKYLNQNNIKRVSIYGLGDIAHNLFNELNNLDIEVDSFICSSLDTIESNIVENILIVDFNSLDRINSDLIIVTPIYEFENIRKKLKFLGCETKIESLENIIQMCS</sequence>
<dbReference type="PANTHER" id="PTHR43273">
    <property type="entry name" value="ANAEROBIC SULFATASE-MATURATING ENZYME HOMOLOG ASLB-RELATED"/>
    <property type="match status" value="1"/>
</dbReference>
<dbReference type="SUPFAM" id="SSF102114">
    <property type="entry name" value="Radical SAM enzymes"/>
    <property type="match status" value="1"/>
</dbReference>
<dbReference type="Gene3D" id="3.40.50.720">
    <property type="entry name" value="NAD(P)-binding Rossmann-like Domain"/>
    <property type="match status" value="1"/>
</dbReference>
<comment type="similarity">
    <text evidence="5">Belongs to the radical SAM superfamily. Anaerobic sulfatase-maturating enzyme family.</text>
</comment>
<evidence type="ECO:0000256" key="4">
    <source>
        <dbReference type="ARBA" id="ARBA00023014"/>
    </source>
</evidence>
<dbReference type="PANTHER" id="PTHR43273:SF3">
    <property type="entry name" value="ANAEROBIC SULFATASE-MATURATING ENZYME HOMOLOG ASLB-RELATED"/>
    <property type="match status" value="1"/>
</dbReference>
<dbReference type="AlphaFoldDB" id="A0ABD7CH38"/>
<evidence type="ECO:0000256" key="3">
    <source>
        <dbReference type="ARBA" id="ARBA00023004"/>
    </source>
</evidence>
<accession>A0ABD7CH38</accession>
<dbReference type="InterPro" id="IPR023867">
    <property type="entry name" value="Sulphatase_maturase_rSAM"/>
</dbReference>
<reference evidence="6 7" key="1">
    <citation type="journal article" date="2014" name="J. Infect. Dis.">
        <title>Molecular characterization of a novel botulinum neurotoxin type H gene.</title>
        <authorList>
            <person name="Dover N."/>
            <person name="Barash J.R."/>
            <person name="Hill K.K."/>
            <person name="Xie G."/>
            <person name="Arnon S.S."/>
        </authorList>
    </citation>
    <scope>NUCLEOTIDE SEQUENCE [LARGE SCALE GENOMIC DNA]</scope>
    <source>
        <strain evidence="6 7">IBCA10-7060</strain>
    </source>
</reference>
<dbReference type="EMBL" id="CP069280">
    <property type="protein sequence ID" value="QRI52617.1"/>
    <property type="molecule type" value="Genomic_DNA"/>
</dbReference>
<dbReference type="GO" id="GO:0046872">
    <property type="term" value="F:metal ion binding"/>
    <property type="evidence" value="ECO:0007669"/>
    <property type="project" value="UniProtKB-KW"/>
</dbReference>
<evidence type="ECO:0000313" key="6">
    <source>
        <dbReference type="EMBL" id="QRI52617.1"/>
    </source>
</evidence>
<dbReference type="InterPro" id="IPR007197">
    <property type="entry name" value="rSAM"/>
</dbReference>
<dbReference type="Gene3D" id="3.20.20.70">
    <property type="entry name" value="Aldolase class I"/>
    <property type="match status" value="1"/>
</dbReference>
<dbReference type="GO" id="GO:0051536">
    <property type="term" value="F:iron-sulfur cluster binding"/>
    <property type="evidence" value="ECO:0007669"/>
    <property type="project" value="UniProtKB-KW"/>
</dbReference>
<evidence type="ECO:0000256" key="5">
    <source>
        <dbReference type="ARBA" id="ARBA00023601"/>
    </source>
</evidence>
<keyword evidence="4" id="KW-0411">Iron-sulfur</keyword>
<organism evidence="6 7">
    <name type="scientific">Clostridium botulinum</name>
    <dbReference type="NCBI Taxonomy" id="1491"/>
    <lineage>
        <taxon>Bacteria</taxon>
        <taxon>Bacillati</taxon>
        <taxon>Bacillota</taxon>
        <taxon>Clostridia</taxon>
        <taxon>Eubacteriales</taxon>
        <taxon>Clostridiaceae</taxon>
        <taxon>Clostridium</taxon>
    </lineage>
</organism>
<dbReference type="InterPro" id="IPR058240">
    <property type="entry name" value="rSAM_sf"/>
</dbReference>
<name>A0ABD7CH38_CLOBO</name>
<evidence type="ECO:0000256" key="2">
    <source>
        <dbReference type="ARBA" id="ARBA00022723"/>
    </source>
</evidence>
<keyword evidence="3" id="KW-0408">Iron</keyword>
<gene>
    <name evidence="6" type="ORF">JQS73_14425</name>
</gene>
<keyword evidence="1" id="KW-0949">S-adenosyl-L-methionine</keyword>
<evidence type="ECO:0000313" key="7">
    <source>
        <dbReference type="Proteomes" id="UP000663464"/>
    </source>
</evidence>